<sequence>MVVYFAEMSQVIQELLAVMTYLSAAVTRNRSSNFELEPYSNSFSEYGRLLFLYVRMSLVIQELPGVMTYYTTPITSNRSLEISNHSCCDGERPKQPLVM</sequence>
<evidence type="ECO:0000313" key="1">
    <source>
        <dbReference type="EMBL" id="CAG6575076.1"/>
    </source>
</evidence>
<name>A0A8D8NRP5_CULPI</name>
<proteinExistence type="predicted"/>
<dbReference type="AlphaFoldDB" id="A0A8D8NRP5"/>
<organism evidence="1">
    <name type="scientific">Culex pipiens</name>
    <name type="common">House mosquito</name>
    <dbReference type="NCBI Taxonomy" id="7175"/>
    <lineage>
        <taxon>Eukaryota</taxon>
        <taxon>Metazoa</taxon>
        <taxon>Ecdysozoa</taxon>
        <taxon>Arthropoda</taxon>
        <taxon>Hexapoda</taxon>
        <taxon>Insecta</taxon>
        <taxon>Pterygota</taxon>
        <taxon>Neoptera</taxon>
        <taxon>Endopterygota</taxon>
        <taxon>Diptera</taxon>
        <taxon>Nematocera</taxon>
        <taxon>Culicoidea</taxon>
        <taxon>Culicidae</taxon>
        <taxon>Culicinae</taxon>
        <taxon>Culicini</taxon>
        <taxon>Culex</taxon>
        <taxon>Culex</taxon>
    </lineage>
</organism>
<dbReference type="EMBL" id="HBUE01293235">
    <property type="protein sequence ID" value="CAG6575076.1"/>
    <property type="molecule type" value="Transcribed_RNA"/>
</dbReference>
<reference evidence="1" key="1">
    <citation type="submission" date="2021-05" db="EMBL/GenBank/DDBJ databases">
        <authorList>
            <person name="Alioto T."/>
            <person name="Alioto T."/>
            <person name="Gomez Garrido J."/>
        </authorList>
    </citation>
    <scope>NUCLEOTIDE SEQUENCE</scope>
</reference>
<protein>
    <submittedName>
        <fullName evidence="1">(northern house mosquito) hypothetical protein</fullName>
    </submittedName>
</protein>
<accession>A0A8D8NRP5</accession>